<evidence type="ECO:0000256" key="1">
    <source>
        <dbReference type="ARBA" id="ARBA00009023"/>
    </source>
</evidence>
<dbReference type="OrthoDB" id="9803763at2"/>
<dbReference type="Proteomes" id="UP000317122">
    <property type="component" value="Unassembled WGS sequence"/>
</dbReference>
<dbReference type="InterPro" id="IPR018389">
    <property type="entry name" value="DctP_fam"/>
</dbReference>
<comment type="caution">
    <text evidence="5">The sequence shown here is derived from an EMBL/GenBank/DDBJ whole genome shotgun (WGS) entry which is preliminary data.</text>
</comment>
<evidence type="ECO:0000256" key="2">
    <source>
        <dbReference type="ARBA" id="ARBA00022448"/>
    </source>
</evidence>
<keyword evidence="2" id="KW-0813">Transport</keyword>
<dbReference type="NCBIfam" id="NF037995">
    <property type="entry name" value="TRAP_S1"/>
    <property type="match status" value="1"/>
</dbReference>
<proteinExistence type="inferred from homology"/>
<evidence type="ECO:0000313" key="5">
    <source>
        <dbReference type="EMBL" id="TWI39503.1"/>
    </source>
</evidence>
<evidence type="ECO:0000256" key="3">
    <source>
        <dbReference type="ARBA" id="ARBA00022729"/>
    </source>
</evidence>
<dbReference type="PANTHER" id="PTHR33376">
    <property type="match status" value="1"/>
</dbReference>
<accession>A0A562P586</accession>
<feature type="chain" id="PRO_5021886148" evidence="4">
    <location>
        <begin position="28"/>
        <end position="336"/>
    </location>
</feature>
<dbReference type="EMBL" id="VLKT01000009">
    <property type="protein sequence ID" value="TWI39503.1"/>
    <property type="molecule type" value="Genomic_DNA"/>
</dbReference>
<feature type="signal peptide" evidence="4">
    <location>
        <begin position="1"/>
        <end position="27"/>
    </location>
</feature>
<protein>
    <submittedName>
        <fullName evidence="5">TRAP-type C4-dicarboxylate transport system substrate-binding protein</fullName>
    </submittedName>
</protein>
<keyword evidence="3 4" id="KW-0732">Signal</keyword>
<comment type="similarity">
    <text evidence="1">Belongs to the bacterial solute-binding protein 7 family.</text>
</comment>
<evidence type="ECO:0000313" key="6">
    <source>
        <dbReference type="Proteomes" id="UP000317122"/>
    </source>
</evidence>
<dbReference type="Gene3D" id="3.40.190.170">
    <property type="entry name" value="Bacterial extracellular solute-binding protein, family 7"/>
    <property type="match status" value="1"/>
</dbReference>
<organism evidence="5 6">
    <name type="scientific">Mesorhizobium tianshanense</name>
    <dbReference type="NCBI Taxonomy" id="39844"/>
    <lineage>
        <taxon>Bacteria</taxon>
        <taxon>Pseudomonadati</taxon>
        <taxon>Pseudomonadota</taxon>
        <taxon>Alphaproteobacteria</taxon>
        <taxon>Hyphomicrobiales</taxon>
        <taxon>Phyllobacteriaceae</taxon>
        <taxon>Mesorhizobium</taxon>
    </lineage>
</organism>
<evidence type="ECO:0000256" key="4">
    <source>
        <dbReference type="SAM" id="SignalP"/>
    </source>
</evidence>
<dbReference type="RefSeq" id="WP_145715892.1">
    <property type="nucleotide sequence ID" value="NZ_BSPF01000068.1"/>
</dbReference>
<keyword evidence="6" id="KW-1185">Reference proteome</keyword>
<dbReference type="PANTHER" id="PTHR33376:SF7">
    <property type="entry name" value="C4-DICARBOXYLATE-BINDING PROTEIN DCTB"/>
    <property type="match status" value="1"/>
</dbReference>
<dbReference type="GO" id="GO:0055085">
    <property type="term" value="P:transmembrane transport"/>
    <property type="evidence" value="ECO:0007669"/>
    <property type="project" value="InterPro"/>
</dbReference>
<reference evidence="5 6" key="1">
    <citation type="journal article" date="2015" name="Stand. Genomic Sci.">
        <title>Genomic Encyclopedia of Bacterial and Archaeal Type Strains, Phase III: the genomes of soil and plant-associated and newly described type strains.</title>
        <authorList>
            <person name="Whitman W.B."/>
            <person name="Woyke T."/>
            <person name="Klenk H.P."/>
            <person name="Zhou Y."/>
            <person name="Lilburn T.G."/>
            <person name="Beck B.J."/>
            <person name="De Vos P."/>
            <person name="Vandamme P."/>
            <person name="Eisen J.A."/>
            <person name="Garrity G."/>
            <person name="Hugenholtz P."/>
            <person name="Kyrpides N.C."/>
        </authorList>
    </citation>
    <scope>NUCLEOTIDE SEQUENCE [LARGE SCALE GENOMIC DNA]</scope>
    <source>
        <strain evidence="5 6">CGMCC 1.2546</strain>
    </source>
</reference>
<dbReference type="SUPFAM" id="SSF69255">
    <property type="entry name" value="gp5 N-terminal domain-like"/>
    <property type="match status" value="1"/>
</dbReference>
<sequence length="336" mass="36209">MTLHALKLTARILTITSALLLAGAAHAETLRLSTLKQPGSEGEAAALKFAKLVGDRTEGRIEIKVYPASQLGDWTEVYEQVMQGAVDMAMQPLATADDKRLAITWFPYAFTNYDTAKQSLSPGGAVFGIVSEAISSKGLTPLGVYGEGMGGAGFAKAVENPADPELKRNLKVRVWPGGTTHRVLLERFGFNTATLPWAELYTGMQTGVVDGQIGGTAGMALESFKDITKTWVQYNDHFEGDWFIVNSEKYASLPEADQKILLEAAQEVSAARFEQVKAADAKHLETMKAAGIEVVTFDDATLEKLATVARKDVWPQIADELGAETLGQLKSSLGIN</sequence>
<gene>
    <name evidence="5" type="ORF">IQ26_01733</name>
</gene>
<dbReference type="CDD" id="cd13673">
    <property type="entry name" value="PBP2_TRAP_SBP_like_2"/>
    <property type="match status" value="1"/>
</dbReference>
<dbReference type="InterPro" id="IPR038404">
    <property type="entry name" value="TRAP_DctP_sf"/>
</dbReference>
<dbReference type="Pfam" id="PF03480">
    <property type="entry name" value="DctP"/>
    <property type="match status" value="1"/>
</dbReference>
<dbReference type="AlphaFoldDB" id="A0A562P586"/>
<name>A0A562P586_9HYPH</name>